<organism evidence="3">
    <name type="scientific">bioreactor metagenome</name>
    <dbReference type="NCBI Taxonomy" id="1076179"/>
    <lineage>
        <taxon>unclassified sequences</taxon>
        <taxon>metagenomes</taxon>
        <taxon>ecological metagenomes</taxon>
    </lineage>
</organism>
<feature type="domain" description="TPM" evidence="2">
    <location>
        <begin position="40"/>
        <end position="160"/>
    </location>
</feature>
<protein>
    <recommendedName>
        <fullName evidence="2">TPM domain-containing protein</fullName>
    </recommendedName>
</protein>
<dbReference type="PANTHER" id="PTHR30373">
    <property type="entry name" value="UPF0603 PROTEIN YGCG"/>
    <property type="match status" value="1"/>
</dbReference>
<keyword evidence="1" id="KW-1133">Transmembrane helix</keyword>
<feature type="transmembrane region" description="Helical" evidence="1">
    <location>
        <begin position="193"/>
        <end position="212"/>
    </location>
</feature>
<sequence>MNVISKLKKILLSSLLIIFSFSISISAQVNYPSPTNYKYINDYSNILNSNEIETIVSLGKELEDKTGAQSIVVIIDTTDNIPIENYSINLFRSWGIGQKAKDNGLLILVAIKDRKWRVEVGRGLEGVIPDALSNRVMESLATDDFKNDNYGSGIIKSYSTFNDLIAEEYGVTLSKSLNIEIPKESNRQDSSSIFDAIPIGIILVLLILDIIFNRGRIIRTIFKILFWSSFFGRRGGPGGRGSGGGGGFGGFGGSGGGFGGFGGGSSNGGGSSGSW</sequence>
<dbReference type="AlphaFoldDB" id="A0A644VTZ3"/>
<gene>
    <name evidence="3" type="ORF">SDC9_40996</name>
</gene>
<reference evidence="3" key="1">
    <citation type="submission" date="2019-08" db="EMBL/GenBank/DDBJ databases">
        <authorList>
            <person name="Kucharzyk K."/>
            <person name="Murdoch R.W."/>
            <person name="Higgins S."/>
            <person name="Loffler F."/>
        </authorList>
    </citation>
    <scope>NUCLEOTIDE SEQUENCE</scope>
</reference>
<dbReference type="EMBL" id="VSSQ01000444">
    <property type="protein sequence ID" value="MPL94838.1"/>
    <property type="molecule type" value="Genomic_DNA"/>
</dbReference>
<comment type="caution">
    <text evidence="3">The sequence shown here is derived from an EMBL/GenBank/DDBJ whole genome shotgun (WGS) entry which is preliminary data.</text>
</comment>
<proteinExistence type="predicted"/>
<evidence type="ECO:0000259" key="2">
    <source>
        <dbReference type="Pfam" id="PF04536"/>
    </source>
</evidence>
<name>A0A644VTZ3_9ZZZZ</name>
<evidence type="ECO:0000256" key="1">
    <source>
        <dbReference type="SAM" id="Phobius"/>
    </source>
</evidence>
<dbReference type="PANTHER" id="PTHR30373:SF2">
    <property type="entry name" value="UPF0603 PROTEIN YGCG"/>
    <property type="match status" value="1"/>
</dbReference>
<dbReference type="InterPro" id="IPR007621">
    <property type="entry name" value="TPM_dom"/>
</dbReference>
<keyword evidence="1" id="KW-0472">Membrane</keyword>
<keyword evidence="1" id="KW-0812">Transmembrane</keyword>
<dbReference type="Gene3D" id="3.10.310.50">
    <property type="match status" value="1"/>
</dbReference>
<evidence type="ECO:0000313" key="3">
    <source>
        <dbReference type="EMBL" id="MPL94838.1"/>
    </source>
</evidence>
<accession>A0A644VTZ3</accession>
<dbReference type="Pfam" id="PF04536">
    <property type="entry name" value="TPM_phosphatase"/>
    <property type="match status" value="1"/>
</dbReference>